<feature type="compositionally biased region" description="Basic and acidic residues" evidence="1">
    <location>
        <begin position="11"/>
        <end position="20"/>
    </location>
</feature>
<protein>
    <submittedName>
        <fullName evidence="2">Uncharacterized protein</fullName>
    </submittedName>
</protein>
<dbReference type="Gramene" id="Zm00001eb386250_T001">
    <property type="protein sequence ID" value="Zm00001eb386250_P001"/>
    <property type="gene ID" value="Zm00001eb386250"/>
</dbReference>
<feature type="region of interest" description="Disordered" evidence="1">
    <location>
        <begin position="1"/>
        <end position="134"/>
    </location>
</feature>
<reference evidence="2" key="2">
    <citation type="submission" date="2019-07" db="EMBL/GenBank/DDBJ databases">
        <authorList>
            <person name="Seetharam A."/>
            <person name="Woodhouse M."/>
            <person name="Cannon E."/>
        </authorList>
    </citation>
    <scope>NUCLEOTIDE SEQUENCE [LARGE SCALE GENOMIC DNA]</scope>
    <source>
        <strain evidence="2">cv. B73</strain>
    </source>
</reference>
<evidence type="ECO:0000256" key="1">
    <source>
        <dbReference type="SAM" id="MobiDB-lite"/>
    </source>
</evidence>
<feature type="compositionally biased region" description="Basic and acidic residues" evidence="1">
    <location>
        <begin position="125"/>
        <end position="134"/>
    </location>
</feature>
<dbReference type="InParanoid" id="A0A804R4C8"/>
<dbReference type="EnsemblPlants" id="Zm00001eb386250_T001">
    <property type="protein sequence ID" value="Zm00001eb386250_P001"/>
    <property type="gene ID" value="Zm00001eb386250"/>
</dbReference>
<name>A0A804R4C8_MAIZE</name>
<accession>A0A804R4C8</accession>
<organism evidence="2 3">
    <name type="scientific">Zea mays</name>
    <name type="common">Maize</name>
    <dbReference type="NCBI Taxonomy" id="4577"/>
    <lineage>
        <taxon>Eukaryota</taxon>
        <taxon>Viridiplantae</taxon>
        <taxon>Streptophyta</taxon>
        <taxon>Embryophyta</taxon>
        <taxon>Tracheophyta</taxon>
        <taxon>Spermatophyta</taxon>
        <taxon>Magnoliopsida</taxon>
        <taxon>Liliopsida</taxon>
        <taxon>Poales</taxon>
        <taxon>Poaceae</taxon>
        <taxon>PACMAD clade</taxon>
        <taxon>Panicoideae</taxon>
        <taxon>Andropogonodae</taxon>
        <taxon>Andropogoneae</taxon>
        <taxon>Tripsacinae</taxon>
        <taxon>Zea</taxon>
    </lineage>
</organism>
<evidence type="ECO:0000313" key="3">
    <source>
        <dbReference type="Proteomes" id="UP000007305"/>
    </source>
</evidence>
<dbReference type="AlphaFoldDB" id="A0A804R4C8"/>
<keyword evidence="3" id="KW-1185">Reference proteome</keyword>
<proteinExistence type="predicted"/>
<reference evidence="3" key="1">
    <citation type="journal article" date="2009" name="Science">
        <title>The B73 maize genome: complexity, diversity, and dynamics.</title>
        <authorList>
            <person name="Schnable P.S."/>
            <person name="Ware D."/>
            <person name="Fulton R.S."/>
            <person name="Stein J.C."/>
            <person name="Wei F."/>
            <person name="Pasternak S."/>
            <person name="Liang C."/>
            <person name="Zhang J."/>
            <person name="Fulton L."/>
            <person name="Graves T.A."/>
            <person name="Minx P."/>
            <person name="Reily A.D."/>
            <person name="Courtney L."/>
            <person name="Kruchowski S.S."/>
            <person name="Tomlinson C."/>
            <person name="Strong C."/>
            <person name="Delehaunty K."/>
            <person name="Fronick C."/>
            <person name="Courtney B."/>
            <person name="Rock S.M."/>
            <person name="Belter E."/>
            <person name="Du F."/>
            <person name="Kim K."/>
            <person name="Abbott R.M."/>
            <person name="Cotton M."/>
            <person name="Levy A."/>
            <person name="Marchetto P."/>
            <person name="Ochoa K."/>
            <person name="Jackson S.M."/>
            <person name="Gillam B."/>
            <person name="Chen W."/>
            <person name="Yan L."/>
            <person name="Higginbotham J."/>
            <person name="Cardenas M."/>
            <person name="Waligorski J."/>
            <person name="Applebaum E."/>
            <person name="Phelps L."/>
            <person name="Falcone J."/>
            <person name="Kanchi K."/>
            <person name="Thane T."/>
            <person name="Scimone A."/>
            <person name="Thane N."/>
            <person name="Henke J."/>
            <person name="Wang T."/>
            <person name="Ruppert J."/>
            <person name="Shah N."/>
            <person name="Rotter K."/>
            <person name="Hodges J."/>
            <person name="Ingenthron E."/>
            <person name="Cordes M."/>
            <person name="Kohlberg S."/>
            <person name="Sgro J."/>
            <person name="Delgado B."/>
            <person name="Mead K."/>
            <person name="Chinwalla A."/>
            <person name="Leonard S."/>
            <person name="Crouse K."/>
            <person name="Collura K."/>
            <person name="Kudrna D."/>
            <person name="Currie J."/>
            <person name="He R."/>
            <person name="Angelova A."/>
            <person name="Rajasekar S."/>
            <person name="Mueller T."/>
            <person name="Lomeli R."/>
            <person name="Scara G."/>
            <person name="Ko A."/>
            <person name="Delaney K."/>
            <person name="Wissotski M."/>
            <person name="Lopez G."/>
            <person name="Campos D."/>
            <person name="Braidotti M."/>
            <person name="Ashley E."/>
            <person name="Golser W."/>
            <person name="Kim H."/>
            <person name="Lee S."/>
            <person name="Lin J."/>
            <person name="Dujmic Z."/>
            <person name="Kim W."/>
            <person name="Talag J."/>
            <person name="Zuccolo A."/>
            <person name="Fan C."/>
            <person name="Sebastian A."/>
            <person name="Kramer M."/>
            <person name="Spiegel L."/>
            <person name="Nascimento L."/>
            <person name="Zutavern T."/>
            <person name="Miller B."/>
            <person name="Ambroise C."/>
            <person name="Muller S."/>
            <person name="Spooner W."/>
            <person name="Narechania A."/>
            <person name="Ren L."/>
            <person name="Wei S."/>
            <person name="Kumari S."/>
            <person name="Faga B."/>
            <person name="Levy M.J."/>
            <person name="McMahan L."/>
            <person name="Van Buren P."/>
            <person name="Vaughn M.W."/>
            <person name="Ying K."/>
            <person name="Yeh C.-T."/>
            <person name="Emrich S.J."/>
            <person name="Jia Y."/>
            <person name="Kalyanaraman A."/>
            <person name="Hsia A.-P."/>
            <person name="Barbazuk W.B."/>
            <person name="Baucom R.S."/>
            <person name="Brutnell T.P."/>
            <person name="Carpita N.C."/>
            <person name="Chaparro C."/>
            <person name="Chia J.-M."/>
            <person name="Deragon J.-M."/>
            <person name="Estill J.C."/>
            <person name="Fu Y."/>
            <person name="Jeddeloh J.A."/>
            <person name="Han Y."/>
            <person name="Lee H."/>
            <person name="Li P."/>
            <person name="Lisch D.R."/>
            <person name="Liu S."/>
            <person name="Liu Z."/>
            <person name="Nagel D.H."/>
            <person name="McCann M.C."/>
            <person name="SanMiguel P."/>
            <person name="Myers A.M."/>
            <person name="Nettleton D."/>
            <person name="Nguyen J."/>
            <person name="Penning B.W."/>
            <person name="Ponnala L."/>
            <person name="Schneider K.L."/>
            <person name="Schwartz D.C."/>
            <person name="Sharma A."/>
            <person name="Soderlund C."/>
            <person name="Springer N.M."/>
            <person name="Sun Q."/>
            <person name="Wang H."/>
            <person name="Waterman M."/>
            <person name="Westerman R."/>
            <person name="Wolfgruber T.K."/>
            <person name="Yang L."/>
            <person name="Yu Y."/>
            <person name="Zhang L."/>
            <person name="Zhou S."/>
            <person name="Zhu Q."/>
            <person name="Bennetzen J.L."/>
            <person name="Dawe R.K."/>
            <person name="Jiang J."/>
            <person name="Jiang N."/>
            <person name="Presting G.G."/>
            <person name="Wessler S.R."/>
            <person name="Aluru S."/>
            <person name="Martienssen R.A."/>
            <person name="Clifton S.W."/>
            <person name="McCombie W.R."/>
            <person name="Wing R.A."/>
            <person name="Wilson R.K."/>
        </authorList>
    </citation>
    <scope>NUCLEOTIDE SEQUENCE [LARGE SCALE GENOMIC DNA]</scope>
    <source>
        <strain evidence="3">cv. B73</strain>
    </source>
</reference>
<dbReference type="Proteomes" id="UP000007305">
    <property type="component" value="Chromosome 9"/>
</dbReference>
<reference evidence="2" key="3">
    <citation type="submission" date="2021-05" db="UniProtKB">
        <authorList>
            <consortium name="EnsemblPlants"/>
        </authorList>
    </citation>
    <scope>IDENTIFICATION</scope>
    <source>
        <strain evidence="2">cv. B73</strain>
    </source>
</reference>
<sequence length="134" mass="14643">MLLPGPKRIHRETSPSEHQHRTSLIPDLPAPATPDLRTRRRPGLDPDGGTLPRVPAALPRVPTVASSHVSRRQRPPSCPDDGDLPRVLTAAPSPDPKQQRPASDTDDALHWQPGGSSCLPFTKAKTREWGPTRE</sequence>
<evidence type="ECO:0000313" key="2">
    <source>
        <dbReference type="EnsemblPlants" id="Zm00001eb386250_P001"/>
    </source>
</evidence>